<dbReference type="SUPFAM" id="SSF53756">
    <property type="entry name" value="UDP-Glycosyltransferase/glycogen phosphorylase"/>
    <property type="match status" value="1"/>
</dbReference>
<protein>
    <recommendedName>
        <fullName evidence="3">Glycosyltransferase involved in cell wall biosynthesis</fullName>
    </recommendedName>
</protein>
<organism evidence="1 2">
    <name type="scientific">Rarobacter incanus</name>
    <dbReference type="NCBI Taxonomy" id="153494"/>
    <lineage>
        <taxon>Bacteria</taxon>
        <taxon>Bacillati</taxon>
        <taxon>Actinomycetota</taxon>
        <taxon>Actinomycetes</taxon>
        <taxon>Micrococcales</taxon>
        <taxon>Rarobacteraceae</taxon>
        <taxon>Rarobacter</taxon>
    </lineage>
</organism>
<proteinExistence type="predicted"/>
<dbReference type="AlphaFoldDB" id="A0A542SNL7"/>
<evidence type="ECO:0000313" key="2">
    <source>
        <dbReference type="Proteomes" id="UP000316181"/>
    </source>
</evidence>
<comment type="caution">
    <text evidence="1">The sequence shown here is derived from an EMBL/GenBank/DDBJ whole genome shotgun (WGS) entry which is preliminary data.</text>
</comment>
<dbReference type="OrthoDB" id="9809622at2"/>
<name>A0A542SNL7_9MICO</name>
<evidence type="ECO:0008006" key="3">
    <source>
        <dbReference type="Google" id="ProtNLM"/>
    </source>
</evidence>
<accession>A0A542SNL7</accession>
<reference evidence="1 2" key="1">
    <citation type="submission" date="2019-06" db="EMBL/GenBank/DDBJ databases">
        <title>Sequencing the genomes of 1000 actinobacteria strains.</title>
        <authorList>
            <person name="Klenk H.-P."/>
        </authorList>
    </citation>
    <scope>NUCLEOTIDE SEQUENCE [LARGE SCALE GENOMIC DNA]</scope>
    <source>
        <strain evidence="1 2">DSM 10596</strain>
    </source>
</reference>
<keyword evidence="2" id="KW-1185">Reference proteome</keyword>
<evidence type="ECO:0000313" key="1">
    <source>
        <dbReference type="EMBL" id="TQK76236.1"/>
    </source>
</evidence>
<dbReference type="RefSeq" id="WP_142111544.1">
    <property type="nucleotide sequence ID" value="NZ_BAAATB010000002.1"/>
</dbReference>
<dbReference type="Gene3D" id="3.40.50.2000">
    <property type="entry name" value="Glycogen Phosphorylase B"/>
    <property type="match status" value="1"/>
</dbReference>
<gene>
    <name evidence="1" type="ORF">FB389_0896</name>
</gene>
<dbReference type="EMBL" id="VFNV01000001">
    <property type="protein sequence ID" value="TQK76236.1"/>
    <property type="molecule type" value="Genomic_DNA"/>
</dbReference>
<dbReference type="Proteomes" id="UP000316181">
    <property type="component" value="Unassembled WGS sequence"/>
</dbReference>
<sequence length="392" mass="41664">MNARAAIWHYLPRWARDGAGLVQARRAGEKAPAPPRVAREDTRLLIGPANFAGQGAAWARAVGARPLTSAVAMVTGTGNSFSFAADWVVPNRISAHSRRWQRETLDWIARTFTHVLIEAELRILGGAFGGDVVRQVGALRERGVNVAMVAHGTDVRLPSRHAVNEPWSPFRTGWPDLDKVEAGVRHNLGVLREVDAPTFVSTAGLLADVPAATVLPVTISTDRWVRAGARNLGDATGRLIVAHIPSSGRIKGTREIAPVLEELDAQGIIDYRPATGVSHGAMPGLYGAADVVVDQFLVGDYGVAACEAMAAGRVVVGHVSEAVRGYVCETTGKELPIVEASVDSLREVLVGIAAQRDLHRVRAAQAGPAFVEGYHTGRGARAALESWLSAAP</sequence>